<protein>
    <submittedName>
        <fullName evidence="2">Uncharacterized protein</fullName>
    </submittedName>
</protein>
<keyword evidence="3" id="KW-1185">Reference proteome</keyword>
<keyword evidence="1" id="KW-0732">Signal</keyword>
<dbReference type="PROSITE" id="PS51257">
    <property type="entry name" value="PROKAR_LIPOPROTEIN"/>
    <property type="match status" value="1"/>
</dbReference>
<feature type="signal peptide" evidence="1">
    <location>
        <begin position="1"/>
        <end position="23"/>
    </location>
</feature>
<name>A0A8T0NRY0_PANVG</name>
<reference evidence="2" key="1">
    <citation type="submission" date="2020-05" db="EMBL/GenBank/DDBJ databases">
        <title>WGS assembly of Panicum virgatum.</title>
        <authorList>
            <person name="Lovell J.T."/>
            <person name="Jenkins J."/>
            <person name="Shu S."/>
            <person name="Juenger T.E."/>
            <person name="Schmutz J."/>
        </authorList>
    </citation>
    <scope>NUCLEOTIDE SEQUENCE</scope>
    <source>
        <strain evidence="2">AP13</strain>
    </source>
</reference>
<accession>A0A8T0NRY0</accession>
<comment type="caution">
    <text evidence="2">The sequence shown here is derived from an EMBL/GenBank/DDBJ whole genome shotgun (WGS) entry which is preliminary data.</text>
</comment>
<evidence type="ECO:0000313" key="2">
    <source>
        <dbReference type="EMBL" id="KAG2552317.1"/>
    </source>
</evidence>
<proteinExistence type="predicted"/>
<dbReference type="Proteomes" id="UP000823388">
    <property type="component" value="Chromosome 9K"/>
</dbReference>
<gene>
    <name evidence="2" type="ORF">PVAP13_9KG428533</name>
</gene>
<sequence>MDPKYCWFITALLLFVSCQKAAAIREQKKGRACLDLQQKRHHSMLSSSLLWKTKPLPPHHKAVMPSLQVHQTQIYGLLYQSLHKV</sequence>
<evidence type="ECO:0000313" key="3">
    <source>
        <dbReference type="Proteomes" id="UP000823388"/>
    </source>
</evidence>
<evidence type="ECO:0000256" key="1">
    <source>
        <dbReference type="SAM" id="SignalP"/>
    </source>
</evidence>
<dbReference type="AlphaFoldDB" id="A0A8T0NRY0"/>
<organism evidence="2 3">
    <name type="scientific">Panicum virgatum</name>
    <name type="common">Blackwell switchgrass</name>
    <dbReference type="NCBI Taxonomy" id="38727"/>
    <lineage>
        <taxon>Eukaryota</taxon>
        <taxon>Viridiplantae</taxon>
        <taxon>Streptophyta</taxon>
        <taxon>Embryophyta</taxon>
        <taxon>Tracheophyta</taxon>
        <taxon>Spermatophyta</taxon>
        <taxon>Magnoliopsida</taxon>
        <taxon>Liliopsida</taxon>
        <taxon>Poales</taxon>
        <taxon>Poaceae</taxon>
        <taxon>PACMAD clade</taxon>
        <taxon>Panicoideae</taxon>
        <taxon>Panicodae</taxon>
        <taxon>Paniceae</taxon>
        <taxon>Panicinae</taxon>
        <taxon>Panicum</taxon>
        <taxon>Panicum sect. Hiantes</taxon>
    </lineage>
</organism>
<feature type="chain" id="PRO_5035941195" evidence="1">
    <location>
        <begin position="24"/>
        <end position="85"/>
    </location>
</feature>
<dbReference type="EMBL" id="CM029053">
    <property type="protein sequence ID" value="KAG2552317.1"/>
    <property type="molecule type" value="Genomic_DNA"/>
</dbReference>